<dbReference type="Gene3D" id="3.30.40.10">
    <property type="entry name" value="Zinc/RING finger domain, C3HC4 (zinc finger)"/>
    <property type="match status" value="1"/>
</dbReference>
<protein>
    <recommendedName>
        <fullName evidence="2">U-box domain-containing protein</fullName>
    </recommendedName>
</protein>
<dbReference type="SUPFAM" id="SSF57850">
    <property type="entry name" value="RING/U-box"/>
    <property type="match status" value="1"/>
</dbReference>
<feature type="compositionally biased region" description="Basic and acidic residues" evidence="1">
    <location>
        <begin position="257"/>
        <end position="266"/>
    </location>
</feature>
<evidence type="ECO:0000256" key="1">
    <source>
        <dbReference type="SAM" id="MobiDB-lite"/>
    </source>
</evidence>
<feature type="region of interest" description="Disordered" evidence="1">
    <location>
        <begin position="257"/>
        <end position="279"/>
    </location>
</feature>
<dbReference type="PROSITE" id="PS51698">
    <property type="entry name" value="U_BOX"/>
    <property type="match status" value="1"/>
</dbReference>
<proteinExistence type="predicted"/>
<keyword evidence="4" id="KW-1185">Reference proteome</keyword>
<evidence type="ECO:0000313" key="3">
    <source>
        <dbReference type="EMBL" id="GMI38499.1"/>
    </source>
</evidence>
<dbReference type="CDD" id="cd16655">
    <property type="entry name" value="RING-Ubox_WDSUB1-like"/>
    <property type="match status" value="1"/>
</dbReference>
<dbReference type="EMBL" id="BRYB01003543">
    <property type="protein sequence ID" value="GMI38499.1"/>
    <property type="molecule type" value="Genomic_DNA"/>
</dbReference>
<comment type="caution">
    <text evidence="3">The sequence shown here is derived from an EMBL/GenBank/DDBJ whole genome shotgun (WGS) entry which is preliminary data.</text>
</comment>
<name>A0ABQ6N334_9STRA</name>
<evidence type="ECO:0000259" key="2">
    <source>
        <dbReference type="PROSITE" id="PS51698"/>
    </source>
</evidence>
<dbReference type="Pfam" id="PF04564">
    <property type="entry name" value="U-box"/>
    <property type="match status" value="1"/>
</dbReference>
<dbReference type="PANTHER" id="PTHR46573:SF1">
    <property type="entry name" value="WD REPEAT, SAM AND U-BOX DOMAIN-CONTAINING PROTEIN 1"/>
    <property type="match status" value="1"/>
</dbReference>
<dbReference type="SMART" id="SM00504">
    <property type="entry name" value="Ubox"/>
    <property type="match status" value="1"/>
</dbReference>
<feature type="compositionally biased region" description="Low complexity" evidence="1">
    <location>
        <begin position="1"/>
        <end position="12"/>
    </location>
</feature>
<evidence type="ECO:0000313" key="4">
    <source>
        <dbReference type="Proteomes" id="UP001165060"/>
    </source>
</evidence>
<dbReference type="PANTHER" id="PTHR46573">
    <property type="entry name" value="WD REPEAT, SAM AND U-BOX DOMAIN-CONTAINING PROTEIN 1"/>
    <property type="match status" value="1"/>
</dbReference>
<gene>
    <name evidence="3" type="ORF">TeGR_g4097</name>
</gene>
<accession>A0ABQ6N334</accession>
<reference evidence="3 4" key="1">
    <citation type="journal article" date="2023" name="Commun. Biol.">
        <title>Genome analysis of Parmales, the sister group of diatoms, reveals the evolutionary specialization of diatoms from phago-mixotrophs to photoautotrophs.</title>
        <authorList>
            <person name="Ban H."/>
            <person name="Sato S."/>
            <person name="Yoshikawa S."/>
            <person name="Yamada K."/>
            <person name="Nakamura Y."/>
            <person name="Ichinomiya M."/>
            <person name="Sato N."/>
            <person name="Blanc-Mathieu R."/>
            <person name="Endo H."/>
            <person name="Kuwata A."/>
            <person name="Ogata H."/>
        </authorList>
    </citation>
    <scope>NUCLEOTIDE SEQUENCE [LARGE SCALE GENOMIC DNA]</scope>
</reference>
<organism evidence="3 4">
    <name type="scientific">Tetraparma gracilis</name>
    <dbReference type="NCBI Taxonomy" id="2962635"/>
    <lineage>
        <taxon>Eukaryota</taxon>
        <taxon>Sar</taxon>
        <taxon>Stramenopiles</taxon>
        <taxon>Ochrophyta</taxon>
        <taxon>Bolidophyceae</taxon>
        <taxon>Parmales</taxon>
        <taxon>Triparmaceae</taxon>
        <taxon>Tetraparma</taxon>
    </lineage>
</organism>
<dbReference type="InterPro" id="IPR052085">
    <property type="entry name" value="WD-SAM-U-box"/>
</dbReference>
<sequence>MATIVSLPSSSSTPPPPPLKNLSSSSSYTSSLLPPPSLTCPITQDLFQNPVLAVDGHTYEKMSLRRWLRNRERFTSPVTNEIIDVSPETMSMLENRAVKTLCDEHRDKMDGMVAGLCAVAFVREEWTRGENDGTAEFHRLMPLFLSGGATGSGRCEDGNGILFNLIAAGTVHPPMLRKVLDATSGRAALAGGVVSSTLNEKVYDTDGVEMDPRETYSCAVLCRSNGYQDLGGWAREWRELADVIENKVETMREAEDRRVEAQRGENEFSNIPPPMGGVEAGEEEELTKRKQLQVIVRILTVFVLVFFFVA</sequence>
<feature type="domain" description="U-box" evidence="2">
    <location>
        <begin position="33"/>
        <end position="108"/>
    </location>
</feature>
<dbReference type="InterPro" id="IPR013083">
    <property type="entry name" value="Znf_RING/FYVE/PHD"/>
</dbReference>
<dbReference type="InterPro" id="IPR003613">
    <property type="entry name" value="Ubox_domain"/>
</dbReference>
<dbReference type="Proteomes" id="UP001165060">
    <property type="component" value="Unassembled WGS sequence"/>
</dbReference>
<feature type="region of interest" description="Disordered" evidence="1">
    <location>
        <begin position="1"/>
        <end position="28"/>
    </location>
</feature>